<reference evidence="7" key="1">
    <citation type="submission" date="2018-09" db="EMBL/GenBank/DDBJ databases">
        <authorList>
            <person name="Livingstone P.G."/>
            <person name="Whitworth D.E."/>
        </authorList>
    </citation>
    <scope>NUCLEOTIDE SEQUENCE [LARGE SCALE GENOMIC DNA]</scope>
    <source>
        <strain evidence="7">CA043D</strain>
    </source>
</reference>
<dbReference type="Gene3D" id="1.10.10.60">
    <property type="entry name" value="Homeodomain-like"/>
    <property type="match status" value="2"/>
</dbReference>
<dbReference type="RefSeq" id="WP_120604307.1">
    <property type="nucleotide sequence ID" value="NZ_RAWE01000074.1"/>
</dbReference>
<dbReference type="AlphaFoldDB" id="A0A3A8KAU7"/>
<feature type="region of interest" description="Disordered" evidence="4">
    <location>
        <begin position="263"/>
        <end position="285"/>
    </location>
</feature>
<dbReference type="OrthoDB" id="112032at2"/>
<protein>
    <submittedName>
        <fullName evidence="6">AraC family transcriptional regulator</fullName>
    </submittedName>
</protein>
<dbReference type="Pfam" id="PF02311">
    <property type="entry name" value="AraC_binding"/>
    <property type="match status" value="1"/>
</dbReference>
<dbReference type="PANTHER" id="PTHR46796:SF2">
    <property type="entry name" value="TRANSCRIPTIONAL REGULATORY PROTEIN"/>
    <property type="match status" value="1"/>
</dbReference>
<feature type="domain" description="HTH araC/xylS-type" evidence="5">
    <location>
        <begin position="168"/>
        <end position="265"/>
    </location>
</feature>
<gene>
    <name evidence="6" type="ORF">D7X32_20805</name>
</gene>
<evidence type="ECO:0000313" key="7">
    <source>
        <dbReference type="Proteomes" id="UP000268313"/>
    </source>
</evidence>
<dbReference type="InterPro" id="IPR050204">
    <property type="entry name" value="AraC_XylS_family_regulators"/>
</dbReference>
<dbReference type="Proteomes" id="UP000268313">
    <property type="component" value="Unassembled WGS sequence"/>
</dbReference>
<dbReference type="InterPro" id="IPR009057">
    <property type="entry name" value="Homeodomain-like_sf"/>
</dbReference>
<dbReference type="PROSITE" id="PS00041">
    <property type="entry name" value="HTH_ARAC_FAMILY_1"/>
    <property type="match status" value="1"/>
</dbReference>
<evidence type="ECO:0000256" key="2">
    <source>
        <dbReference type="ARBA" id="ARBA00023125"/>
    </source>
</evidence>
<evidence type="ECO:0000259" key="5">
    <source>
        <dbReference type="PROSITE" id="PS01124"/>
    </source>
</evidence>
<dbReference type="PANTHER" id="PTHR46796">
    <property type="entry name" value="HTH-TYPE TRANSCRIPTIONAL ACTIVATOR RHAS-RELATED"/>
    <property type="match status" value="1"/>
</dbReference>
<keyword evidence="7" id="KW-1185">Reference proteome</keyword>
<dbReference type="GO" id="GO:0043565">
    <property type="term" value="F:sequence-specific DNA binding"/>
    <property type="evidence" value="ECO:0007669"/>
    <property type="project" value="InterPro"/>
</dbReference>
<dbReference type="InterPro" id="IPR003313">
    <property type="entry name" value="AraC-bd"/>
</dbReference>
<dbReference type="GO" id="GO:0003700">
    <property type="term" value="F:DNA-binding transcription factor activity"/>
    <property type="evidence" value="ECO:0007669"/>
    <property type="project" value="InterPro"/>
</dbReference>
<organism evidence="6 7">
    <name type="scientific">Corallococcus carmarthensis</name>
    <dbReference type="NCBI Taxonomy" id="2316728"/>
    <lineage>
        <taxon>Bacteria</taxon>
        <taxon>Pseudomonadati</taxon>
        <taxon>Myxococcota</taxon>
        <taxon>Myxococcia</taxon>
        <taxon>Myxococcales</taxon>
        <taxon>Cystobacterineae</taxon>
        <taxon>Myxococcaceae</taxon>
        <taxon>Corallococcus</taxon>
    </lineage>
</organism>
<dbReference type="InterPro" id="IPR018062">
    <property type="entry name" value="HTH_AraC-typ_CS"/>
</dbReference>
<dbReference type="Pfam" id="PF12833">
    <property type="entry name" value="HTH_18"/>
    <property type="match status" value="1"/>
</dbReference>
<keyword evidence="2" id="KW-0238">DNA-binding</keyword>
<evidence type="ECO:0000256" key="4">
    <source>
        <dbReference type="SAM" id="MobiDB-lite"/>
    </source>
</evidence>
<comment type="caution">
    <text evidence="6">The sequence shown here is derived from an EMBL/GenBank/DDBJ whole genome shotgun (WGS) entry which is preliminary data.</text>
</comment>
<keyword evidence="3" id="KW-0804">Transcription</keyword>
<name>A0A3A8KAU7_9BACT</name>
<dbReference type="SMART" id="SM00342">
    <property type="entry name" value="HTH_ARAC"/>
    <property type="match status" value="1"/>
</dbReference>
<dbReference type="PROSITE" id="PS01124">
    <property type="entry name" value="HTH_ARAC_FAMILY_2"/>
    <property type="match status" value="1"/>
</dbReference>
<dbReference type="SUPFAM" id="SSF46689">
    <property type="entry name" value="Homeodomain-like"/>
    <property type="match status" value="2"/>
</dbReference>
<keyword evidence="1" id="KW-0805">Transcription regulation</keyword>
<dbReference type="InterPro" id="IPR018060">
    <property type="entry name" value="HTH_AraC"/>
</dbReference>
<feature type="compositionally biased region" description="Basic residues" evidence="4">
    <location>
        <begin position="275"/>
        <end position="285"/>
    </location>
</feature>
<evidence type="ECO:0000256" key="3">
    <source>
        <dbReference type="ARBA" id="ARBA00023163"/>
    </source>
</evidence>
<evidence type="ECO:0000313" key="6">
    <source>
        <dbReference type="EMBL" id="RKH01311.1"/>
    </source>
</evidence>
<accession>A0A3A8KAU7</accession>
<sequence>MRRDEPGLVVLPARLAGVEGVRVTGDTRLWSGVSTRYGVTVVYAGAFDFWYRGRAWTQAEGVLKLKEPGEVHRDLRVHAPVTAQSMTLEPPVVEEAARELGLRAPPHLPALFGGSGRAEALALHAALREPGSDALALQCLLSGMLAALLGANSSASAEAVPRARRAALRARDLLHASVVEGVSLEALAVASGLGRFHLLRTFRQELGLTPHAYLTHLRVARARELLARGVPAARAALEVGLYDQSQLHRHFVRIVGTSPGAYARAVRGTSTSPKKGAKRVPQPRR</sequence>
<dbReference type="EMBL" id="RAWE01000074">
    <property type="protein sequence ID" value="RKH01311.1"/>
    <property type="molecule type" value="Genomic_DNA"/>
</dbReference>
<proteinExistence type="predicted"/>
<evidence type="ECO:0000256" key="1">
    <source>
        <dbReference type="ARBA" id="ARBA00023015"/>
    </source>
</evidence>